<dbReference type="PANTHER" id="PTHR34677">
    <property type="match status" value="1"/>
</dbReference>
<dbReference type="PANTHER" id="PTHR34677:SF3">
    <property type="entry name" value="BACTERIAL IG-LIKE DOMAIN-CONTAINING PROTEIN"/>
    <property type="match status" value="1"/>
</dbReference>
<feature type="domain" description="Bacterial Ig-like" evidence="1">
    <location>
        <begin position="219"/>
        <end position="279"/>
    </location>
</feature>
<evidence type="ECO:0000313" key="3">
    <source>
        <dbReference type="Proteomes" id="UP001642464"/>
    </source>
</evidence>
<organism evidence="2 3">
    <name type="scientific">Durusdinium trenchii</name>
    <dbReference type="NCBI Taxonomy" id="1381693"/>
    <lineage>
        <taxon>Eukaryota</taxon>
        <taxon>Sar</taxon>
        <taxon>Alveolata</taxon>
        <taxon>Dinophyceae</taxon>
        <taxon>Suessiales</taxon>
        <taxon>Symbiodiniaceae</taxon>
        <taxon>Durusdinium</taxon>
    </lineage>
</organism>
<gene>
    <name evidence="2" type="ORF">SCF082_LOCUS32096</name>
</gene>
<dbReference type="Pfam" id="PF19078">
    <property type="entry name" value="Big_12"/>
    <property type="match status" value="5"/>
</dbReference>
<comment type="caution">
    <text evidence="2">The sequence shown here is derived from an EMBL/GenBank/DDBJ whole genome shotgun (WGS) entry which is preliminary data.</text>
</comment>
<protein>
    <recommendedName>
        <fullName evidence="1">Bacterial Ig-like domain-containing protein</fullName>
    </recommendedName>
</protein>
<keyword evidence="3" id="KW-1185">Reference proteome</keyword>
<feature type="domain" description="Bacterial Ig-like" evidence="1">
    <location>
        <begin position="381"/>
        <end position="466"/>
    </location>
</feature>
<feature type="domain" description="Bacterial Ig-like" evidence="1">
    <location>
        <begin position="286"/>
        <end position="375"/>
    </location>
</feature>
<accession>A0ABP0NCA3</accession>
<evidence type="ECO:0000313" key="2">
    <source>
        <dbReference type="EMBL" id="CAK9061206.1"/>
    </source>
</evidence>
<dbReference type="EMBL" id="CAXAMM010027634">
    <property type="protein sequence ID" value="CAK9061206.1"/>
    <property type="molecule type" value="Genomic_DNA"/>
</dbReference>
<dbReference type="Proteomes" id="UP001642464">
    <property type="component" value="Unassembled WGS sequence"/>
</dbReference>
<feature type="non-terminal residue" evidence="2">
    <location>
        <position position="1"/>
    </location>
</feature>
<dbReference type="InterPro" id="IPR044048">
    <property type="entry name" value="Big_12"/>
</dbReference>
<evidence type="ECO:0000259" key="1">
    <source>
        <dbReference type="Pfam" id="PF19078"/>
    </source>
</evidence>
<feature type="domain" description="Bacterial Ig-like" evidence="1">
    <location>
        <begin position="120"/>
        <end position="193"/>
    </location>
</feature>
<feature type="non-terminal residue" evidence="2">
    <location>
        <position position="467"/>
    </location>
</feature>
<proteinExistence type="predicted"/>
<sequence>TQYLLDNLAPGVTVAFVGTQLSSGAPATTVQFTFSEDVSGFGIDDLTAENGLLSGLQQVSASEYQVTFTANHGVSGNGRVTVGNASYSDLTGNAGAGGTATIAINTVNPVPVISGPVAATNAAFTATISFLEGVTGFDVGDIDAVNASLSDFQTVSGSEYTVLVTPAAEGAVTLDIAANVAADTAGNQNDAAAQYAVTYDATAPRRRDHRPGRSRQRHDVFGFGSGDVTVGNGAITQFQAVSASVYSATITPTTDGQVTVDVGAGAATDLAGNTSTAAAQFAVANDPTKPSVTISGPAGPVNGSFTATFTFSEPVTGFDAGDVTLANALLSDFQSQSASAYSATITPAADGMVTLDIAADTVTDAASTTNAAANQFAVQADLTAPTVTISGPAGAFSGSFVASFTFAEDVTGFDAGDIAVTNAVLSNFQAQSASAYTATITSAADGPVTIDIAAAAATDGAGNASTA</sequence>
<feature type="domain" description="Bacterial Ig-like" evidence="1">
    <location>
        <begin position="6"/>
        <end position="103"/>
    </location>
</feature>
<reference evidence="2 3" key="1">
    <citation type="submission" date="2024-02" db="EMBL/GenBank/DDBJ databases">
        <authorList>
            <person name="Chen Y."/>
            <person name="Shah S."/>
            <person name="Dougan E. K."/>
            <person name="Thang M."/>
            <person name="Chan C."/>
        </authorList>
    </citation>
    <scope>NUCLEOTIDE SEQUENCE [LARGE SCALE GENOMIC DNA]</scope>
</reference>
<name>A0ABP0NCA3_9DINO</name>